<feature type="domain" description="PCI" evidence="7">
    <location>
        <begin position="223"/>
        <end position="397"/>
    </location>
</feature>
<dbReference type="SUPFAM" id="SSF46785">
    <property type="entry name" value="Winged helix' DNA-binding domain"/>
    <property type="match status" value="1"/>
</dbReference>
<dbReference type="InterPro" id="IPR000717">
    <property type="entry name" value="PCI_dom"/>
</dbReference>
<dbReference type="HAMAP" id="MF_03004">
    <property type="entry name" value="eIF3e"/>
    <property type="match status" value="1"/>
</dbReference>
<gene>
    <name evidence="8" type="ORF">HPB51_020960</name>
</gene>
<dbReference type="InterPro" id="IPR036390">
    <property type="entry name" value="WH_DNA-bd_sf"/>
</dbReference>
<comment type="caution">
    <text evidence="8">The sequence shown here is derived from an EMBL/GenBank/DDBJ whole genome shotgun (WGS) entry which is preliminary data.</text>
</comment>
<keyword evidence="3 5" id="KW-0648">Protein biosynthesis</keyword>
<evidence type="ECO:0000313" key="8">
    <source>
        <dbReference type="EMBL" id="KAH8031842.1"/>
    </source>
</evidence>
<evidence type="ECO:0000256" key="1">
    <source>
        <dbReference type="ARBA" id="ARBA00022490"/>
    </source>
</evidence>
<dbReference type="SMART" id="SM00088">
    <property type="entry name" value="PINT"/>
    <property type="match status" value="1"/>
</dbReference>
<dbReference type="SMART" id="SM01186">
    <property type="entry name" value="eIF3_N"/>
    <property type="match status" value="1"/>
</dbReference>
<dbReference type="InterPro" id="IPR016650">
    <property type="entry name" value="eIF3e"/>
</dbReference>
<dbReference type="PROSITE" id="PS50250">
    <property type="entry name" value="PCI"/>
    <property type="match status" value="1"/>
</dbReference>
<evidence type="ECO:0000256" key="5">
    <source>
        <dbReference type="HAMAP-Rule" id="MF_03004"/>
    </source>
</evidence>
<dbReference type="Proteomes" id="UP000821866">
    <property type="component" value="Chromosome 3"/>
</dbReference>
<dbReference type="EMBL" id="JABSTU010000005">
    <property type="protein sequence ID" value="KAH8031842.1"/>
    <property type="molecule type" value="Genomic_DNA"/>
</dbReference>
<reference evidence="8" key="1">
    <citation type="journal article" date="2020" name="Cell">
        <title>Large-Scale Comparative Analyses of Tick Genomes Elucidate Their Genetic Diversity and Vector Capacities.</title>
        <authorList>
            <consortium name="Tick Genome and Microbiome Consortium (TIGMIC)"/>
            <person name="Jia N."/>
            <person name="Wang J."/>
            <person name="Shi W."/>
            <person name="Du L."/>
            <person name="Sun Y."/>
            <person name="Zhan W."/>
            <person name="Jiang J.F."/>
            <person name="Wang Q."/>
            <person name="Zhang B."/>
            <person name="Ji P."/>
            <person name="Bell-Sakyi L."/>
            <person name="Cui X.M."/>
            <person name="Yuan T.T."/>
            <person name="Jiang B.G."/>
            <person name="Yang W.F."/>
            <person name="Lam T.T."/>
            <person name="Chang Q.C."/>
            <person name="Ding S.J."/>
            <person name="Wang X.J."/>
            <person name="Zhu J.G."/>
            <person name="Ruan X.D."/>
            <person name="Zhao L."/>
            <person name="Wei J.T."/>
            <person name="Ye R.Z."/>
            <person name="Que T.C."/>
            <person name="Du C.H."/>
            <person name="Zhou Y.H."/>
            <person name="Cheng J.X."/>
            <person name="Dai P.F."/>
            <person name="Guo W.B."/>
            <person name="Han X.H."/>
            <person name="Huang E.J."/>
            <person name="Li L.F."/>
            <person name="Wei W."/>
            <person name="Gao Y.C."/>
            <person name="Liu J.Z."/>
            <person name="Shao H.Z."/>
            <person name="Wang X."/>
            <person name="Wang C.C."/>
            <person name="Yang T.C."/>
            <person name="Huo Q.B."/>
            <person name="Li W."/>
            <person name="Chen H.Y."/>
            <person name="Chen S.E."/>
            <person name="Zhou L.G."/>
            <person name="Ni X.B."/>
            <person name="Tian J.H."/>
            <person name="Sheng Y."/>
            <person name="Liu T."/>
            <person name="Pan Y.S."/>
            <person name="Xia L.Y."/>
            <person name="Li J."/>
            <person name="Zhao F."/>
            <person name="Cao W.C."/>
        </authorList>
    </citation>
    <scope>NUCLEOTIDE SEQUENCE</scope>
    <source>
        <strain evidence="8">Rmic-2018</strain>
    </source>
</reference>
<comment type="subcellular location">
    <subcellularLocation>
        <location evidence="5 6">Cytoplasm</location>
    </subcellularLocation>
</comment>
<dbReference type="Pfam" id="PF01399">
    <property type="entry name" value="PCI"/>
    <property type="match status" value="1"/>
</dbReference>
<dbReference type="VEuPathDB" id="VectorBase:LOC119163634"/>
<dbReference type="GO" id="GO:0003743">
    <property type="term" value="F:translation initiation factor activity"/>
    <property type="evidence" value="ECO:0007669"/>
    <property type="project" value="UniProtKB-UniRule"/>
</dbReference>
<comment type="subunit">
    <text evidence="4">Component of the eukaryotic translation initiation factor 3 (eIF-3) complex. The eIF-3 complex interacts with pix. Interacts with mxt.</text>
</comment>
<keyword evidence="2 5" id="KW-0396">Initiation factor</keyword>
<organism evidence="8 9">
    <name type="scientific">Rhipicephalus microplus</name>
    <name type="common">Cattle tick</name>
    <name type="synonym">Boophilus microplus</name>
    <dbReference type="NCBI Taxonomy" id="6941"/>
    <lineage>
        <taxon>Eukaryota</taxon>
        <taxon>Metazoa</taxon>
        <taxon>Ecdysozoa</taxon>
        <taxon>Arthropoda</taxon>
        <taxon>Chelicerata</taxon>
        <taxon>Arachnida</taxon>
        <taxon>Acari</taxon>
        <taxon>Parasitiformes</taxon>
        <taxon>Ixodida</taxon>
        <taxon>Ixodoidea</taxon>
        <taxon>Ixodidae</taxon>
        <taxon>Rhipicephalinae</taxon>
        <taxon>Rhipicephalus</taxon>
        <taxon>Boophilus</taxon>
    </lineage>
</organism>
<evidence type="ECO:0000259" key="7">
    <source>
        <dbReference type="PROSITE" id="PS50250"/>
    </source>
</evidence>
<name>A0A9J6EC37_RHIMP</name>
<dbReference type="InterPro" id="IPR019010">
    <property type="entry name" value="eIF3e_N"/>
</dbReference>
<evidence type="ECO:0000313" key="9">
    <source>
        <dbReference type="Proteomes" id="UP000821866"/>
    </source>
</evidence>
<comment type="similarity">
    <text evidence="5 6">Belongs to the eIF-3 subunit E family.</text>
</comment>
<dbReference type="Pfam" id="PF09440">
    <property type="entry name" value="eIF3_N"/>
    <property type="match status" value="1"/>
</dbReference>
<evidence type="ECO:0000256" key="6">
    <source>
        <dbReference type="PIRNR" id="PIRNR016255"/>
    </source>
</evidence>
<dbReference type="Pfam" id="PF21357">
    <property type="entry name" value="EIF3E_C"/>
    <property type="match status" value="1"/>
</dbReference>
<sequence>MAEWDLTSTVGQYIDRHMVFPLLEFLQNKSIYNEDDLLKAKLDLLQNTKMVDFNIDVYKMCYPDAEVPQDMIQRRGEAVQRLVVLKSETLALIEACQNDEVCKYIQSCRDIRQVMDHLMKNFNQINPEMIDSLYAYAKHQYETGSYTGAGECLYLHRFLISPNDKNYLNNLWGKLASEILMQNWDVALDDLSRLREYIDNNNFSSPLHSLQQRTWLIHWSLFVFFNHAKGRDLIIELFLGQPQYLNTIQTICPHILRYLTCAVITNKQKRNALRDLVKVIQQESYTYHDPITEFVECLFVNFDFDGAQQKLRECEVVLSNDFFLVACQDDFIENARLFIFETFCRIHECISINMLAEKLNMTPEAAEKWIVNLIRNAHLDAKIDSKLGHVVMGTQAVSPYQQLIDKTQALHFRSQQQIGHLEHRLSSLDRVCSYTYTSTRCYAGVDSAVPEIVALV</sequence>
<evidence type="ECO:0000256" key="3">
    <source>
        <dbReference type="ARBA" id="ARBA00022917"/>
    </source>
</evidence>
<comment type="function">
    <text evidence="5">Component of the eukaryotic translation initiation factor 3 (eIF-3) complex, which is involved in protein synthesis of a specialized repertoire of mRNAs and, together with other initiation factors, stimulates binding of mRNA and methionyl-tRNAi to the 40S ribosome. The eIF-3 complex specifically targets and initiates translation of a subset of mRNAs involved in cell proliferation.</text>
</comment>
<dbReference type="GO" id="GO:0071540">
    <property type="term" value="C:eukaryotic translation initiation factor 3 complex, eIF3e"/>
    <property type="evidence" value="ECO:0007669"/>
    <property type="project" value="UniProtKB-UniRule"/>
</dbReference>
<keyword evidence="1 5" id="KW-0963">Cytoplasm</keyword>
<accession>A0A9J6EC37</accession>
<dbReference type="PANTHER" id="PTHR10317">
    <property type="entry name" value="EUKARYOTIC TRANSLATION INITIATION FACTOR 3 SUBUNIT E"/>
    <property type="match status" value="1"/>
</dbReference>
<evidence type="ECO:0000256" key="4">
    <source>
        <dbReference type="ARBA" id="ARBA00047068"/>
    </source>
</evidence>
<dbReference type="CDD" id="cd21378">
    <property type="entry name" value="eIF3E"/>
    <property type="match status" value="1"/>
</dbReference>
<dbReference type="GO" id="GO:0016282">
    <property type="term" value="C:eukaryotic 43S preinitiation complex"/>
    <property type="evidence" value="ECO:0007669"/>
    <property type="project" value="UniProtKB-UniRule"/>
</dbReference>
<dbReference type="GO" id="GO:0033290">
    <property type="term" value="C:eukaryotic 48S preinitiation complex"/>
    <property type="evidence" value="ECO:0007669"/>
    <property type="project" value="UniProtKB-UniRule"/>
</dbReference>
<dbReference type="AlphaFoldDB" id="A0A9J6EC37"/>
<reference evidence="8" key="2">
    <citation type="submission" date="2021-09" db="EMBL/GenBank/DDBJ databases">
        <authorList>
            <person name="Jia N."/>
            <person name="Wang J."/>
            <person name="Shi W."/>
            <person name="Du L."/>
            <person name="Sun Y."/>
            <person name="Zhan W."/>
            <person name="Jiang J."/>
            <person name="Wang Q."/>
            <person name="Zhang B."/>
            <person name="Ji P."/>
            <person name="Sakyi L.B."/>
            <person name="Cui X."/>
            <person name="Yuan T."/>
            <person name="Jiang B."/>
            <person name="Yang W."/>
            <person name="Lam T.T.-Y."/>
            <person name="Chang Q."/>
            <person name="Ding S."/>
            <person name="Wang X."/>
            <person name="Zhu J."/>
            <person name="Ruan X."/>
            <person name="Zhao L."/>
            <person name="Wei J."/>
            <person name="Que T."/>
            <person name="Du C."/>
            <person name="Cheng J."/>
            <person name="Dai P."/>
            <person name="Han X."/>
            <person name="Huang E."/>
            <person name="Gao Y."/>
            <person name="Liu J."/>
            <person name="Shao H."/>
            <person name="Ye R."/>
            <person name="Li L."/>
            <person name="Wei W."/>
            <person name="Wang X."/>
            <person name="Wang C."/>
            <person name="Huo Q."/>
            <person name="Li W."/>
            <person name="Guo W."/>
            <person name="Chen H."/>
            <person name="Chen S."/>
            <person name="Zhou L."/>
            <person name="Zhou L."/>
            <person name="Ni X."/>
            <person name="Tian J."/>
            <person name="Zhou Y."/>
            <person name="Sheng Y."/>
            <person name="Liu T."/>
            <person name="Pan Y."/>
            <person name="Xia L."/>
            <person name="Li J."/>
            <person name="Zhao F."/>
            <person name="Cao W."/>
        </authorList>
    </citation>
    <scope>NUCLEOTIDE SEQUENCE</scope>
    <source>
        <strain evidence="8">Rmic-2018</strain>
        <tissue evidence="8">Larvae</tissue>
    </source>
</reference>
<proteinExistence type="inferred from homology"/>
<evidence type="ECO:0000256" key="2">
    <source>
        <dbReference type="ARBA" id="ARBA00022540"/>
    </source>
</evidence>
<protein>
    <recommendedName>
        <fullName evidence="5 6">Eukaryotic translation initiation factor 3 subunit E</fullName>
        <shortName evidence="5">eIF3e</shortName>
    </recommendedName>
    <alternativeName>
        <fullName evidence="5">Eukaryotic translation initiation factor 3 subunit 6</fullName>
    </alternativeName>
</protein>
<dbReference type="PIRSF" id="PIRSF016255">
    <property type="entry name" value="eIF3e_su6"/>
    <property type="match status" value="1"/>
</dbReference>
<keyword evidence="9" id="KW-1185">Reference proteome</keyword>
<dbReference type="GO" id="GO:0001732">
    <property type="term" value="P:formation of cytoplasmic translation initiation complex"/>
    <property type="evidence" value="ECO:0007669"/>
    <property type="project" value="UniProtKB-UniRule"/>
</dbReference>